<feature type="transmembrane region" description="Helical" evidence="2">
    <location>
        <begin position="489"/>
        <end position="510"/>
    </location>
</feature>
<organism evidence="4 5">
    <name type="scientific">Georgenia satyanarayanai</name>
    <dbReference type="NCBI Taxonomy" id="860221"/>
    <lineage>
        <taxon>Bacteria</taxon>
        <taxon>Bacillati</taxon>
        <taxon>Actinomycetota</taxon>
        <taxon>Actinomycetes</taxon>
        <taxon>Micrococcales</taxon>
        <taxon>Bogoriellaceae</taxon>
        <taxon>Georgenia</taxon>
    </lineage>
</organism>
<gene>
    <name evidence="4" type="ORF">SAMN05216184_11330</name>
</gene>
<reference evidence="4 5" key="1">
    <citation type="submission" date="2016-10" db="EMBL/GenBank/DDBJ databases">
        <authorList>
            <person name="Cai Z."/>
        </authorList>
    </citation>
    <scope>NUCLEOTIDE SEQUENCE [LARGE SCALE GENOMIC DNA]</scope>
    <source>
        <strain evidence="4 5">CGMCC 1.10826</strain>
    </source>
</reference>
<feature type="signal peptide" evidence="3">
    <location>
        <begin position="1"/>
        <end position="34"/>
    </location>
</feature>
<sequence length="787" mass="80646">MRRRRNTVTRVGLVLLAVALIAALVLPVAGTAFGATQDDDAAPDSPVDAPVVLLGTGGLRWEDLSALATPQLWALAEDAGVANTVVRSVRSSTCPADGWLAVSAGRRAADLPAATTGVCRLLEDADGAVPGWSDYLAAAADASYDARPGTLGELLSGAGVAARGIGPGAGIALADPTGAVVGEYVPRPEDPARLGGLVERLAPEAGLLVVDLGAVRDRDHPLLPATDRRFSGPEDDAPEKAASDWPLAGLDRTEQVAAVEARAAAVLQALPAGATVLLSSLADSGTTPVMQVTALAAPDEPAGMLESRSTRQPGMVQSTDLLPTLLDRLAIDAPAGLAGAPVRVVGGEGSGAQRIATLIDENRHAMAVRPLTAPFFSGLVLVNLGLYALVTVGLNRGVLDRVSRWLGRRRSTGWAGIGRAARAVDPDTALRALRATAVTVAAVPVASYLANLLPWWRTGSPGLVVYTATLAIAALVAGLALAPPWRRRLLAPVGVVAGVTALVLAVDVITGARLQLAALMGVQPQVGGRFYGINNSSFALWATSTVLTAACLAEPLVRRGRRRAAALLVAVVGLVATVLNGAPGIGADFGGPPALLPAFIILALLALGVRLTWQRVLLVLGAAAVVALSFSVVDWLRPPAERSHLGRFVETVLDGGLVDVVLRKLGQNLANLVGSTLTFLAVGGIALVVVVLTQPLRRAARQGDHAAYGWLAEGSSLRRLEADARMLRPALVAVAVALGIGFAVNDSGIVIPAIGISVAVPLLIGVVAGWVLRLRAEGPAQPVATAR</sequence>
<keyword evidence="5" id="KW-1185">Reference proteome</keyword>
<feature type="compositionally biased region" description="Basic and acidic residues" evidence="1">
    <location>
        <begin position="222"/>
        <end position="242"/>
    </location>
</feature>
<evidence type="ECO:0000313" key="5">
    <source>
        <dbReference type="Proteomes" id="UP000250222"/>
    </source>
</evidence>
<protein>
    <submittedName>
        <fullName evidence="4">Uncharacterized protein</fullName>
    </submittedName>
</protein>
<evidence type="ECO:0000256" key="1">
    <source>
        <dbReference type="SAM" id="MobiDB-lite"/>
    </source>
</evidence>
<keyword evidence="2" id="KW-0472">Membrane</keyword>
<evidence type="ECO:0000256" key="2">
    <source>
        <dbReference type="SAM" id="Phobius"/>
    </source>
</evidence>
<feature type="transmembrane region" description="Helical" evidence="2">
    <location>
        <begin position="375"/>
        <end position="399"/>
    </location>
</feature>
<evidence type="ECO:0000256" key="3">
    <source>
        <dbReference type="SAM" id="SignalP"/>
    </source>
</evidence>
<feature type="transmembrane region" description="Helical" evidence="2">
    <location>
        <begin position="672"/>
        <end position="692"/>
    </location>
</feature>
<dbReference type="OrthoDB" id="3264110at2"/>
<name>A0A2Y9AT24_9MICO</name>
<feature type="transmembrane region" description="Helical" evidence="2">
    <location>
        <begin position="616"/>
        <end position="636"/>
    </location>
</feature>
<feature type="transmembrane region" description="Helical" evidence="2">
    <location>
        <begin position="726"/>
        <end position="744"/>
    </location>
</feature>
<feature type="transmembrane region" description="Helical" evidence="2">
    <location>
        <begin position="463"/>
        <end position="482"/>
    </location>
</feature>
<dbReference type="RefSeq" id="WP_146237571.1">
    <property type="nucleotide sequence ID" value="NZ_QKLZ01000013.1"/>
</dbReference>
<proteinExistence type="predicted"/>
<keyword evidence="2" id="KW-1133">Transmembrane helix</keyword>
<keyword evidence="2" id="KW-0812">Transmembrane</keyword>
<dbReference type="AlphaFoldDB" id="A0A2Y9AT24"/>
<feature type="transmembrane region" description="Helical" evidence="2">
    <location>
        <begin position="750"/>
        <end position="772"/>
    </location>
</feature>
<feature type="region of interest" description="Disordered" evidence="1">
    <location>
        <begin position="222"/>
        <end position="244"/>
    </location>
</feature>
<feature type="transmembrane region" description="Helical" evidence="2">
    <location>
        <begin position="589"/>
        <end position="609"/>
    </location>
</feature>
<dbReference type="EMBL" id="UETB01000013">
    <property type="protein sequence ID" value="SSA45429.1"/>
    <property type="molecule type" value="Genomic_DNA"/>
</dbReference>
<feature type="chain" id="PRO_5030061969" evidence="3">
    <location>
        <begin position="35"/>
        <end position="787"/>
    </location>
</feature>
<dbReference type="Proteomes" id="UP000250222">
    <property type="component" value="Unassembled WGS sequence"/>
</dbReference>
<feature type="transmembrane region" description="Helical" evidence="2">
    <location>
        <begin position="538"/>
        <end position="557"/>
    </location>
</feature>
<keyword evidence="3" id="KW-0732">Signal</keyword>
<evidence type="ECO:0000313" key="4">
    <source>
        <dbReference type="EMBL" id="SSA45429.1"/>
    </source>
</evidence>
<accession>A0A2Y9AT24</accession>
<feature type="transmembrane region" description="Helical" evidence="2">
    <location>
        <begin position="432"/>
        <end position="451"/>
    </location>
</feature>
<feature type="transmembrane region" description="Helical" evidence="2">
    <location>
        <begin position="564"/>
        <end position="583"/>
    </location>
</feature>